<dbReference type="EMBL" id="PVWO01000134">
    <property type="protein sequence ID" value="PSB56286.1"/>
    <property type="molecule type" value="Genomic_DNA"/>
</dbReference>
<dbReference type="AlphaFoldDB" id="A0A2T1GFI5"/>
<accession>A0A2T1GFI5</accession>
<name>A0A2T1GFI5_9CYAN</name>
<reference evidence="1 2" key="1">
    <citation type="submission" date="2018-03" db="EMBL/GenBank/DDBJ databases">
        <title>The ancient ancestry and fast evolution of plastids.</title>
        <authorList>
            <person name="Moore K.R."/>
            <person name="Magnabosco C."/>
            <person name="Momper L."/>
            <person name="Gold D.A."/>
            <person name="Bosak T."/>
            <person name="Fournier G.P."/>
        </authorList>
    </citation>
    <scope>NUCLEOTIDE SEQUENCE [LARGE SCALE GENOMIC DNA]</scope>
    <source>
        <strain evidence="1 2">CCALA 037</strain>
    </source>
</reference>
<evidence type="ECO:0000313" key="2">
    <source>
        <dbReference type="Proteomes" id="UP000238937"/>
    </source>
</evidence>
<evidence type="ECO:0000313" key="1">
    <source>
        <dbReference type="EMBL" id="PSB56286.1"/>
    </source>
</evidence>
<gene>
    <name evidence="1" type="ORF">C7B77_12350</name>
</gene>
<keyword evidence="2" id="KW-1185">Reference proteome</keyword>
<protein>
    <submittedName>
        <fullName evidence="1">Uncharacterized protein</fullName>
    </submittedName>
</protein>
<proteinExistence type="predicted"/>
<dbReference type="Proteomes" id="UP000238937">
    <property type="component" value="Unassembled WGS sequence"/>
</dbReference>
<sequence>MEVVMADRFQFVAMDLDRQHRSKMSSIYLPHSPVYGIISVQLGRIISFLFPIFKTQISASKLSLDYQILPLPLGDCQLDRPCQSLKKFTREGLSLE</sequence>
<comment type="caution">
    <text evidence="1">The sequence shown here is derived from an EMBL/GenBank/DDBJ whole genome shotgun (WGS) entry which is preliminary data.</text>
</comment>
<dbReference type="RefSeq" id="WP_106304847.1">
    <property type="nucleotide sequence ID" value="NZ_PVWO01000134.1"/>
</dbReference>
<organism evidence="1 2">
    <name type="scientific">Chamaesiphon polymorphus CCALA 037</name>
    <dbReference type="NCBI Taxonomy" id="2107692"/>
    <lineage>
        <taxon>Bacteria</taxon>
        <taxon>Bacillati</taxon>
        <taxon>Cyanobacteriota</taxon>
        <taxon>Cyanophyceae</taxon>
        <taxon>Gomontiellales</taxon>
        <taxon>Chamaesiphonaceae</taxon>
        <taxon>Chamaesiphon</taxon>
    </lineage>
</organism>